<feature type="signal peptide" evidence="1">
    <location>
        <begin position="1"/>
        <end position="31"/>
    </location>
</feature>
<dbReference type="EMBL" id="PVEM01000001">
    <property type="protein sequence ID" value="PTD13266.1"/>
    <property type="molecule type" value="Genomic_DNA"/>
</dbReference>
<feature type="chain" id="PRO_5015419422" description="Secreted protein" evidence="1">
    <location>
        <begin position="32"/>
        <end position="100"/>
    </location>
</feature>
<comment type="caution">
    <text evidence="2">The sequence shown here is derived from an EMBL/GenBank/DDBJ whole genome shotgun (WGS) entry which is preliminary data.</text>
</comment>
<keyword evidence="1" id="KW-0732">Signal</keyword>
<name>A0A2T4HBS3_FUSCU</name>
<gene>
    <name evidence="2" type="ORF">FCULG_00004186</name>
</gene>
<dbReference type="Proteomes" id="UP000241587">
    <property type="component" value="Unassembled WGS sequence"/>
</dbReference>
<evidence type="ECO:0000256" key="1">
    <source>
        <dbReference type="SAM" id="SignalP"/>
    </source>
</evidence>
<evidence type="ECO:0000313" key="2">
    <source>
        <dbReference type="EMBL" id="PTD13266.1"/>
    </source>
</evidence>
<accession>A0A2T4HBS3</accession>
<dbReference type="AlphaFoldDB" id="A0A2T4HBS3"/>
<proteinExistence type="predicted"/>
<evidence type="ECO:0008006" key="4">
    <source>
        <dbReference type="Google" id="ProtNLM"/>
    </source>
</evidence>
<keyword evidence="3" id="KW-1185">Reference proteome</keyword>
<sequence length="100" mass="10982">MCATEWRGLTVITGMTETWTLRLLALTMTLAEPLRVIQVNTWSEGHTVLVVTSVRPAKDSDVFGVATVVLLAPVINAECEGQLTELYAIFMHGRIPVLDV</sequence>
<protein>
    <recommendedName>
        <fullName evidence="4">Secreted protein</fullName>
    </recommendedName>
</protein>
<organism evidence="2 3">
    <name type="scientific">Fusarium culmorum</name>
    <dbReference type="NCBI Taxonomy" id="5516"/>
    <lineage>
        <taxon>Eukaryota</taxon>
        <taxon>Fungi</taxon>
        <taxon>Dikarya</taxon>
        <taxon>Ascomycota</taxon>
        <taxon>Pezizomycotina</taxon>
        <taxon>Sordariomycetes</taxon>
        <taxon>Hypocreomycetidae</taxon>
        <taxon>Hypocreales</taxon>
        <taxon>Nectriaceae</taxon>
        <taxon>Fusarium</taxon>
    </lineage>
</organism>
<evidence type="ECO:0000313" key="3">
    <source>
        <dbReference type="Proteomes" id="UP000241587"/>
    </source>
</evidence>
<reference evidence="2 3" key="1">
    <citation type="submission" date="2018-02" db="EMBL/GenBank/DDBJ databases">
        <title>Fusarium culmorum secondary metabolites in fungal-bacterial-plant interactions.</title>
        <authorList>
            <person name="Schmidt R."/>
        </authorList>
    </citation>
    <scope>NUCLEOTIDE SEQUENCE [LARGE SCALE GENOMIC DNA]</scope>
    <source>
        <strain evidence="2 3">PV</strain>
    </source>
</reference>